<comment type="caution">
    <text evidence="1">The sequence shown here is derived from an EMBL/GenBank/DDBJ whole genome shotgun (WGS) entry which is preliminary data.</text>
</comment>
<gene>
    <name evidence="1" type="ORF">L2E82_11023</name>
</gene>
<reference evidence="2" key="1">
    <citation type="journal article" date="2022" name="Mol. Ecol. Resour.">
        <title>The genomes of chicory, endive, great burdock and yacon provide insights into Asteraceae palaeo-polyploidization history and plant inulin production.</title>
        <authorList>
            <person name="Fan W."/>
            <person name="Wang S."/>
            <person name="Wang H."/>
            <person name="Wang A."/>
            <person name="Jiang F."/>
            <person name="Liu H."/>
            <person name="Zhao H."/>
            <person name="Xu D."/>
            <person name="Zhang Y."/>
        </authorList>
    </citation>
    <scope>NUCLEOTIDE SEQUENCE [LARGE SCALE GENOMIC DNA]</scope>
    <source>
        <strain evidence="2">cv. Punajuju</strain>
    </source>
</reference>
<sequence>MGLLAIRTQENLKKCLDYLCLMSGPHQYEAGGGYHENGRVLKVYLVRIEKRRWLVVVIVWFIEQLIGFLVTCNCRCRRLN</sequence>
<protein>
    <submittedName>
        <fullName evidence="1">Uncharacterized protein</fullName>
    </submittedName>
</protein>
<organism evidence="1 2">
    <name type="scientific">Cichorium intybus</name>
    <name type="common">Chicory</name>
    <dbReference type="NCBI Taxonomy" id="13427"/>
    <lineage>
        <taxon>Eukaryota</taxon>
        <taxon>Viridiplantae</taxon>
        <taxon>Streptophyta</taxon>
        <taxon>Embryophyta</taxon>
        <taxon>Tracheophyta</taxon>
        <taxon>Spermatophyta</taxon>
        <taxon>Magnoliopsida</taxon>
        <taxon>eudicotyledons</taxon>
        <taxon>Gunneridae</taxon>
        <taxon>Pentapetalae</taxon>
        <taxon>asterids</taxon>
        <taxon>campanulids</taxon>
        <taxon>Asterales</taxon>
        <taxon>Asteraceae</taxon>
        <taxon>Cichorioideae</taxon>
        <taxon>Cichorieae</taxon>
        <taxon>Cichoriinae</taxon>
        <taxon>Cichorium</taxon>
    </lineage>
</organism>
<dbReference type="Proteomes" id="UP001055811">
    <property type="component" value="Linkage Group LG02"/>
</dbReference>
<name>A0ACB9GC53_CICIN</name>
<accession>A0ACB9GC53</accession>
<keyword evidence="2" id="KW-1185">Reference proteome</keyword>
<reference evidence="1 2" key="2">
    <citation type="journal article" date="2022" name="Mol. Ecol. Resour.">
        <title>The genomes of chicory, endive, great burdock and yacon provide insights into Asteraceae paleo-polyploidization history and plant inulin production.</title>
        <authorList>
            <person name="Fan W."/>
            <person name="Wang S."/>
            <person name="Wang H."/>
            <person name="Wang A."/>
            <person name="Jiang F."/>
            <person name="Liu H."/>
            <person name="Zhao H."/>
            <person name="Xu D."/>
            <person name="Zhang Y."/>
        </authorList>
    </citation>
    <scope>NUCLEOTIDE SEQUENCE [LARGE SCALE GENOMIC DNA]</scope>
    <source>
        <strain evidence="2">cv. Punajuju</strain>
        <tissue evidence="1">Leaves</tissue>
    </source>
</reference>
<evidence type="ECO:0000313" key="2">
    <source>
        <dbReference type="Proteomes" id="UP001055811"/>
    </source>
</evidence>
<evidence type="ECO:0000313" key="1">
    <source>
        <dbReference type="EMBL" id="KAI3781024.1"/>
    </source>
</evidence>
<dbReference type="EMBL" id="CM042010">
    <property type="protein sequence ID" value="KAI3781024.1"/>
    <property type="molecule type" value="Genomic_DNA"/>
</dbReference>
<proteinExistence type="predicted"/>